<dbReference type="Proteomes" id="UP000504882">
    <property type="component" value="Unassembled WGS sequence"/>
</dbReference>
<reference evidence="1 2" key="1">
    <citation type="submission" date="2019-03" db="EMBL/GenBank/DDBJ databases">
        <title>Genomic features of bacteria from cold environments.</title>
        <authorList>
            <person name="Shen L."/>
        </authorList>
    </citation>
    <scope>NUCLEOTIDE SEQUENCE [LARGE SCALE GENOMIC DNA]</scope>
    <source>
        <strain evidence="2">T3246-1</strain>
    </source>
</reference>
<keyword evidence="2" id="KW-1185">Reference proteome</keyword>
<dbReference type="RefSeq" id="WP_133108612.1">
    <property type="nucleotide sequence ID" value="NZ_SMNA01000007.1"/>
</dbReference>
<name>A0ABY2E491_9MICO</name>
<accession>A0ABY2E491</accession>
<proteinExistence type="predicted"/>
<dbReference type="EMBL" id="SMNA01000007">
    <property type="protein sequence ID" value="TDE91578.1"/>
    <property type="molecule type" value="Genomic_DNA"/>
</dbReference>
<organism evidence="1 2">
    <name type="scientific">Occultella glacieicola</name>
    <dbReference type="NCBI Taxonomy" id="2518684"/>
    <lineage>
        <taxon>Bacteria</taxon>
        <taxon>Bacillati</taxon>
        <taxon>Actinomycetota</taxon>
        <taxon>Actinomycetes</taxon>
        <taxon>Micrococcales</taxon>
        <taxon>Ruaniaceae</taxon>
        <taxon>Occultella</taxon>
    </lineage>
</organism>
<evidence type="ECO:0000313" key="2">
    <source>
        <dbReference type="Proteomes" id="UP000504882"/>
    </source>
</evidence>
<sequence length="74" mass="8164">MRHHHTEALDVDVDEPVPYVPTDLPTALAMVDRLVLDLALLTGVPESVIRIRYGVVSTPIVDMLVYGSPDREPS</sequence>
<comment type="caution">
    <text evidence="1">The sequence shown here is derived from an EMBL/GenBank/DDBJ whole genome shotgun (WGS) entry which is preliminary data.</text>
</comment>
<evidence type="ECO:0000313" key="1">
    <source>
        <dbReference type="EMBL" id="TDE91578.1"/>
    </source>
</evidence>
<protein>
    <submittedName>
        <fullName evidence="1">Uncharacterized protein</fullName>
    </submittedName>
</protein>
<gene>
    <name evidence="1" type="ORF">EXU48_15645</name>
</gene>